<dbReference type="SUPFAM" id="SSF55920">
    <property type="entry name" value="Creatinase/aminopeptidase"/>
    <property type="match status" value="1"/>
</dbReference>
<keyword evidence="13" id="KW-1185">Reference proteome</keyword>
<feature type="domain" description="C6H2-type" evidence="11">
    <location>
        <begin position="19"/>
        <end position="72"/>
    </location>
</feature>
<proteinExistence type="inferred from homology"/>
<dbReference type="Pfam" id="PF15801">
    <property type="entry name" value="zf-C6H2"/>
    <property type="match status" value="1"/>
</dbReference>
<comment type="cofactor">
    <cofactor evidence="10">
        <name>Co(2+)</name>
        <dbReference type="ChEBI" id="CHEBI:48828"/>
    </cofactor>
    <cofactor evidence="10">
        <name>Zn(2+)</name>
        <dbReference type="ChEBI" id="CHEBI:29105"/>
    </cofactor>
    <cofactor evidence="10">
        <name>Mn(2+)</name>
        <dbReference type="ChEBI" id="CHEBI:29035"/>
    </cofactor>
    <cofactor evidence="10">
        <name>Fe(2+)</name>
        <dbReference type="ChEBI" id="CHEBI:29033"/>
    </cofactor>
    <text evidence="10">Binds 2 divalent metal cations per subunit. Has a high-affinity and a low affinity metal-binding site. The true nature of the physiological cofactor is under debate. The enzyme is active with cobalt, zinc, manganese or divalent iron ions.</text>
</comment>
<dbReference type="EMBL" id="LDAU01000102">
    <property type="protein sequence ID" value="KRX06065.1"/>
    <property type="molecule type" value="Genomic_DNA"/>
</dbReference>
<evidence type="ECO:0000256" key="3">
    <source>
        <dbReference type="ARBA" id="ARBA00022670"/>
    </source>
</evidence>
<keyword evidence="3 8" id="KW-0645">Protease</keyword>
<keyword evidence="2 8" id="KW-0963">Cytoplasm</keyword>
<feature type="binding site" evidence="8">
    <location>
        <position position="322"/>
    </location>
    <ligand>
        <name>Zn(2+)</name>
        <dbReference type="ChEBI" id="CHEBI:29105"/>
        <label>4</label>
        <note>catalytic</note>
    </ligand>
</feature>
<evidence type="ECO:0000256" key="10">
    <source>
        <dbReference type="RuleBase" id="RU003653"/>
    </source>
</evidence>
<feature type="binding site" evidence="8">
    <location>
        <position position="226"/>
    </location>
    <ligand>
        <name>Zn(2+)</name>
        <dbReference type="ChEBI" id="CHEBI:29105"/>
        <label>3</label>
    </ligand>
</feature>
<dbReference type="OMA" id="INQGTHQ"/>
<dbReference type="InterPro" id="IPR036005">
    <property type="entry name" value="Creatinase/aminopeptidase-like"/>
</dbReference>
<sequence length="380" mass="42593">MADKQEQKSSEQEQKSKQQGFCQTTDCHKAATLQCPTCVKLGLAPAFFCSQECFKKFWPIHKLFHKKVDEVQERQSKFKYTGPLRPGTISARLQVPGHIKCPDWAKSGIPHEELQSKYTKNVIPVQDHDDLVKIWDTGKIARQALDVGHAMVKPGVTTDEIDKAVHEFIISNDAYPSPLNYHGFRKSCCTSVNEVICHGIPDSRPLEDGDILNLDITVYKNGKHVDLNETYHVGKVSESSAFLVESAYRCLQEAEKLIKPGTMYRDLGNTIGKFIEERGLSVNRTYCGHGVGDLFHCAPTIPHYSGNKAPGFMKVGHVFTIEPMINQGTWKDITWPDDWTAVTADGQRSAQFEHTYVVVEGGFEKISARLPESPPLDFNA</sequence>
<keyword evidence="4 8" id="KW-0479">Metal-binding</keyword>
<dbReference type="NCBIfam" id="TIGR00500">
    <property type="entry name" value="met_pdase_I"/>
    <property type="match status" value="1"/>
</dbReference>
<dbReference type="HAMAP" id="MF_01974">
    <property type="entry name" value="MetAP_1"/>
    <property type="match status" value="1"/>
</dbReference>
<comment type="subunit">
    <text evidence="8">Associates with the 60S ribosomal subunit of the 80S translational complex.</text>
</comment>
<feature type="binding site" evidence="8">
    <location>
        <position position="289"/>
    </location>
    <ligand>
        <name>Zn(2+)</name>
        <dbReference type="ChEBI" id="CHEBI:29105"/>
        <label>4</label>
        <note>catalytic</note>
    </ligand>
</feature>
<feature type="binding site" evidence="8">
    <location>
        <position position="353"/>
    </location>
    <ligand>
        <name>Zn(2+)</name>
        <dbReference type="ChEBI" id="CHEBI:29105"/>
        <label>3</label>
    </ligand>
</feature>
<dbReference type="PANTHER" id="PTHR43330">
    <property type="entry name" value="METHIONINE AMINOPEPTIDASE"/>
    <property type="match status" value="1"/>
</dbReference>
<feature type="binding site" evidence="8">
    <location>
        <position position="198"/>
    </location>
    <ligand>
        <name>a protein</name>
        <dbReference type="ChEBI" id="CHEBI:16541"/>
    </ligand>
    <ligandPart>
        <name>N-terminal L-methionine residue</name>
        <dbReference type="ChEBI" id="CHEBI:64731"/>
    </ligandPart>
</feature>
<evidence type="ECO:0000256" key="2">
    <source>
        <dbReference type="ARBA" id="ARBA00022490"/>
    </source>
</evidence>
<dbReference type="InterPro" id="IPR001714">
    <property type="entry name" value="Pept_M24_MAP"/>
</dbReference>
<evidence type="ECO:0000259" key="11">
    <source>
        <dbReference type="PROSITE" id="PS52013"/>
    </source>
</evidence>
<dbReference type="InterPro" id="IPR031615">
    <property type="entry name" value="Zfn-C6H2"/>
</dbReference>
<dbReference type="PROSITE" id="PS00680">
    <property type="entry name" value="MAP_1"/>
    <property type="match status" value="1"/>
</dbReference>
<keyword evidence="5 9" id="KW-0863">Zinc-finger</keyword>
<accession>A0A0V0QV29</accession>
<dbReference type="EC" id="3.4.11.18" evidence="10"/>
<keyword evidence="1 8" id="KW-0031">Aminopeptidase</keyword>
<keyword evidence="6 8" id="KW-0378">Hydrolase</keyword>
<dbReference type="OrthoDB" id="3209743at2759"/>
<feature type="binding site" evidence="8">
    <location>
        <position position="226"/>
    </location>
    <ligand>
        <name>Zn(2+)</name>
        <dbReference type="ChEBI" id="CHEBI:29105"/>
        <label>4</label>
        <note>catalytic</note>
    </ligand>
</feature>
<feature type="binding site" evidence="8">
    <location>
        <position position="353"/>
    </location>
    <ligand>
        <name>Zn(2+)</name>
        <dbReference type="ChEBI" id="CHEBI:29105"/>
        <label>4</label>
        <note>catalytic</note>
    </ligand>
</feature>
<dbReference type="PRINTS" id="PR00599">
    <property type="entry name" value="MAPEPTIDASE"/>
</dbReference>
<evidence type="ECO:0000256" key="1">
    <source>
        <dbReference type="ARBA" id="ARBA00022438"/>
    </source>
</evidence>
<protein>
    <recommendedName>
        <fullName evidence="10">Methionine aminopeptidase</fullName>
        <ecNumber evidence="10">3.4.11.18</ecNumber>
    </recommendedName>
</protein>
<dbReference type="InterPro" id="IPR000994">
    <property type="entry name" value="Pept_M24"/>
</dbReference>
<evidence type="ECO:0000256" key="6">
    <source>
        <dbReference type="ARBA" id="ARBA00022801"/>
    </source>
</evidence>
<evidence type="ECO:0000256" key="8">
    <source>
        <dbReference type="HAMAP-Rule" id="MF_03174"/>
    </source>
</evidence>
<name>A0A0V0QV29_PSEPJ</name>
<keyword evidence="7" id="KW-0862">Zinc</keyword>
<dbReference type="GO" id="GO:0004239">
    <property type="term" value="F:initiator methionyl aminopeptidase activity"/>
    <property type="evidence" value="ECO:0007669"/>
    <property type="project" value="UniProtKB-UniRule"/>
</dbReference>
<feature type="binding site" evidence="8">
    <location>
        <position position="296"/>
    </location>
    <ligand>
        <name>a protein</name>
        <dbReference type="ChEBI" id="CHEBI:16541"/>
    </ligand>
    <ligandPart>
        <name>N-terminal L-methionine residue</name>
        <dbReference type="ChEBI" id="CHEBI:64731"/>
    </ligandPart>
</feature>
<dbReference type="PANTHER" id="PTHR43330:SF7">
    <property type="entry name" value="METHIONINE AMINOPEPTIDASE 1"/>
    <property type="match status" value="1"/>
</dbReference>
<dbReference type="GO" id="GO:0005829">
    <property type="term" value="C:cytosol"/>
    <property type="evidence" value="ECO:0007669"/>
    <property type="project" value="TreeGrafter"/>
</dbReference>
<comment type="catalytic activity">
    <reaction evidence="8 10">
        <text>Release of N-terminal amino acids, preferentially methionine, from peptides and arylamides.</text>
        <dbReference type="EC" id="3.4.11.18"/>
    </reaction>
</comment>
<reference evidence="12 13" key="1">
    <citation type="journal article" date="2015" name="Sci. Rep.">
        <title>Genome of the facultative scuticociliatosis pathogen Pseudocohnilembus persalinus provides insight into its virulence through horizontal gene transfer.</title>
        <authorList>
            <person name="Xiong J."/>
            <person name="Wang G."/>
            <person name="Cheng J."/>
            <person name="Tian M."/>
            <person name="Pan X."/>
            <person name="Warren A."/>
            <person name="Jiang C."/>
            <person name="Yuan D."/>
            <person name="Miao W."/>
        </authorList>
    </citation>
    <scope>NUCLEOTIDE SEQUENCE [LARGE SCALE GENOMIC DNA]</scope>
    <source>
        <strain evidence="12">36N120E</strain>
    </source>
</reference>
<dbReference type="AlphaFoldDB" id="A0A0V0QV29"/>
<dbReference type="CDD" id="cd01086">
    <property type="entry name" value="MetAP1"/>
    <property type="match status" value="1"/>
</dbReference>
<evidence type="ECO:0000256" key="5">
    <source>
        <dbReference type="ARBA" id="ARBA00022771"/>
    </source>
</evidence>
<evidence type="ECO:0000256" key="7">
    <source>
        <dbReference type="ARBA" id="ARBA00022833"/>
    </source>
</evidence>
<comment type="cofactor">
    <cofactor evidence="8">
        <name>Zn(2+)</name>
        <dbReference type="ChEBI" id="CHEBI:29105"/>
    </cofactor>
    <cofactor evidence="8">
        <name>Co(2+)</name>
        <dbReference type="ChEBI" id="CHEBI:48828"/>
    </cofactor>
    <cofactor evidence="8">
        <name>Mn(2+)</name>
        <dbReference type="ChEBI" id="CHEBI:29035"/>
    </cofactor>
    <cofactor evidence="8">
        <name>Fe(2+)</name>
        <dbReference type="ChEBI" id="CHEBI:29033"/>
    </cofactor>
    <text evidence="8">Binds 2 divalent metal cations per subunit. Has a high-affinity and a low affinity metal-binding site. The true nature of the physiological cofactor is under debate. The enzyme is active with zinc, cobalt, manganese or divalent iron ions. Has high activity with zinc; zinc cofactor is transferred into the active site region by the ZNG1 zinc chaperone.</text>
</comment>
<dbReference type="PROSITE" id="PS52013">
    <property type="entry name" value="ZF_C6H2"/>
    <property type="match status" value="1"/>
</dbReference>
<dbReference type="GO" id="GO:0006508">
    <property type="term" value="P:proteolysis"/>
    <property type="evidence" value="ECO:0007669"/>
    <property type="project" value="UniProtKB-KW"/>
</dbReference>
<comment type="subcellular location">
    <subcellularLocation>
        <location evidence="8">Cytoplasm</location>
    </subcellularLocation>
</comment>
<comment type="similarity">
    <text evidence="8 9">Belongs to the peptidase M24A family. Methionine aminopeptidase type 1 subfamily.</text>
</comment>
<dbReference type="Pfam" id="PF00557">
    <property type="entry name" value="Peptidase_M24"/>
    <property type="match status" value="1"/>
</dbReference>
<organism evidence="12 13">
    <name type="scientific">Pseudocohnilembus persalinus</name>
    <name type="common">Ciliate</name>
    <dbReference type="NCBI Taxonomy" id="266149"/>
    <lineage>
        <taxon>Eukaryota</taxon>
        <taxon>Sar</taxon>
        <taxon>Alveolata</taxon>
        <taxon>Ciliophora</taxon>
        <taxon>Intramacronucleata</taxon>
        <taxon>Oligohymenophorea</taxon>
        <taxon>Scuticociliatia</taxon>
        <taxon>Philasterida</taxon>
        <taxon>Pseudocohnilembidae</taxon>
        <taxon>Pseudocohnilembus</taxon>
    </lineage>
</organism>
<evidence type="ECO:0000313" key="13">
    <source>
        <dbReference type="Proteomes" id="UP000054937"/>
    </source>
</evidence>
<dbReference type="Proteomes" id="UP000054937">
    <property type="component" value="Unassembled WGS sequence"/>
</dbReference>
<dbReference type="InterPro" id="IPR002467">
    <property type="entry name" value="Pept_M24A_MAP1"/>
</dbReference>
<feature type="binding site" evidence="8">
    <location>
        <position position="215"/>
    </location>
    <ligand>
        <name>Zn(2+)</name>
        <dbReference type="ChEBI" id="CHEBI:29105"/>
        <label>3</label>
    </ligand>
</feature>
<dbReference type="GO" id="GO:0008270">
    <property type="term" value="F:zinc ion binding"/>
    <property type="evidence" value="ECO:0007669"/>
    <property type="project" value="UniProtKB-KW"/>
</dbReference>
<evidence type="ECO:0000256" key="9">
    <source>
        <dbReference type="PROSITE-ProRule" id="PRU01357"/>
    </source>
</evidence>
<comment type="function">
    <text evidence="8 10">Cotranslationally removes the N-terminal methionine from nascent proteins. The N-terminal methionine is often cleaved when the second residue in the primary sequence is small and uncharged (Met-Ala-, Cys, Gly, Pro, Ser, Thr, or Val).</text>
</comment>
<gene>
    <name evidence="12" type="ORF">PPERSA_01143</name>
</gene>
<dbReference type="FunCoup" id="A0A0V0QV29">
    <property type="interactions" value="494"/>
</dbReference>
<evidence type="ECO:0000256" key="4">
    <source>
        <dbReference type="ARBA" id="ARBA00022723"/>
    </source>
</evidence>
<dbReference type="GO" id="GO:0070006">
    <property type="term" value="F:metalloaminopeptidase activity"/>
    <property type="evidence" value="ECO:0007669"/>
    <property type="project" value="UniProtKB-UniRule"/>
</dbReference>
<comment type="caution">
    <text evidence="12">The sequence shown here is derived from an EMBL/GenBank/DDBJ whole genome shotgun (WGS) entry which is preliminary data.</text>
</comment>
<dbReference type="InParanoid" id="A0A0V0QV29"/>
<dbReference type="Gene3D" id="3.90.230.10">
    <property type="entry name" value="Creatinase/methionine aminopeptidase superfamily"/>
    <property type="match status" value="1"/>
</dbReference>
<evidence type="ECO:0000313" key="12">
    <source>
        <dbReference type="EMBL" id="KRX06065.1"/>
    </source>
</evidence>